<protein>
    <recommendedName>
        <fullName evidence="5">Translational regulator CsrA</fullName>
    </recommendedName>
</protein>
<dbReference type="RefSeq" id="WP_038453885.1">
    <property type="nucleotide sequence ID" value="NZ_CP009043.1"/>
</dbReference>
<dbReference type="OrthoDB" id="9809061at2"/>
<dbReference type="Gene3D" id="2.60.40.4380">
    <property type="entry name" value="Translational regulator CsrA"/>
    <property type="match status" value="1"/>
</dbReference>
<gene>
    <name evidence="5 6" type="primary">csrA</name>
    <name evidence="6" type="ORF">CIG1485E_0766</name>
</gene>
<keyword evidence="2 5" id="KW-0678">Repressor</keyword>
<comment type="function">
    <text evidence="5">A translational regulator that binds mRNA to regulate translation initiation and/or mRNA stability. Usually binds in the 5'-UTR at or near the Shine-Dalgarno sequence preventing ribosome-binding, thus repressing translation. Its main target seems to be the major flagellin gene, while its function is anatagonized by FliW.</text>
</comment>
<dbReference type="GO" id="GO:0045947">
    <property type="term" value="P:negative regulation of translational initiation"/>
    <property type="evidence" value="ECO:0007669"/>
    <property type="project" value="UniProtKB-UniRule"/>
</dbReference>
<dbReference type="FunFam" id="2.60.40.4380:FF:000002">
    <property type="entry name" value="Translational regulator CsrA"/>
    <property type="match status" value="1"/>
</dbReference>
<dbReference type="InterPro" id="IPR003751">
    <property type="entry name" value="CsrA"/>
</dbReference>
<dbReference type="HAMAP" id="MF_00167">
    <property type="entry name" value="CsrA"/>
    <property type="match status" value="1"/>
</dbReference>
<evidence type="ECO:0000313" key="6">
    <source>
        <dbReference type="EMBL" id="AII14611.1"/>
    </source>
</evidence>
<dbReference type="GO" id="GO:0006109">
    <property type="term" value="P:regulation of carbohydrate metabolic process"/>
    <property type="evidence" value="ECO:0007669"/>
    <property type="project" value="InterPro"/>
</dbReference>
<keyword evidence="5" id="KW-1005">Bacterial flagellum biogenesis</keyword>
<dbReference type="EMBL" id="CP009043">
    <property type="protein sequence ID" value="AII14611.1"/>
    <property type="molecule type" value="Genomic_DNA"/>
</dbReference>
<dbReference type="GO" id="GO:0048027">
    <property type="term" value="F:mRNA 5'-UTR binding"/>
    <property type="evidence" value="ECO:0007669"/>
    <property type="project" value="UniProtKB-UniRule"/>
</dbReference>
<proteinExistence type="inferred from homology"/>
<dbReference type="SUPFAM" id="SSF117130">
    <property type="entry name" value="CsrA-like"/>
    <property type="match status" value="1"/>
</dbReference>
<dbReference type="Proteomes" id="UP000028486">
    <property type="component" value="Chromosome"/>
</dbReference>
<evidence type="ECO:0000313" key="7">
    <source>
        <dbReference type="Proteomes" id="UP000028486"/>
    </source>
</evidence>
<dbReference type="GO" id="GO:0006402">
    <property type="term" value="P:mRNA catabolic process"/>
    <property type="evidence" value="ECO:0007669"/>
    <property type="project" value="InterPro"/>
</dbReference>
<evidence type="ECO:0000256" key="5">
    <source>
        <dbReference type="HAMAP-Rule" id="MF_00167"/>
    </source>
</evidence>
<evidence type="ECO:0000256" key="3">
    <source>
        <dbReference type="ARBA" id="ARBA00022845"/>
    </source>
</evidence>
<dbReference type="Pfam" id="PF02599">
    <property type="entry name" value="CsrA"/>
    <property type="match status" value="1"/>
</dbReference>
<comment type="subcellular location">
    <subcellularLocation>
        <location evidence="5">Cytoplasm</location>
    </subcellularLocation>
</comment>
<dbReference type="GO" id="GO:1902208">
    <property type="term" value="P:regulation of bacterial-type flagellum assembly"/>
    <property type="evidence" value="ECO:0007669"/>
    <property type="project" value="UniProtKB-UniRule"/>
</dbReference>
<keyword evidence="1 5" id="KW-0963">Cytoplasm</keyword>
<accession>A0A076F9D4</accession>
<dbReference type="HOGENOM" id="CLU_164837_0_0_7"/>
<evidence type="ECO:0000256" key="4">
    <source>
        <dbReference type="ARBA" id="ARBA00022884"/>
    </source>
</evidence>
<dbReference type="AlphaFoldDB" id="A0A076F9D4"/>
<sequence length="75" mass="8332">MLILTRKDNESIKIADNIEIKIIQTTKNGVKIGIEAPKNVMILRGELADEIANTNLQASKIDSKSIDELSKKLLK</sequence>
<dbReference type="KEGG" id="caj:CIG1485E_0766"/>
<dbReference type="GO" id="GO:0044781">
    <property type="term" value="P:bacterial-type flagellum organization"/>
    <property type="evidence" value="ECO:0007669"/>
    <property type="project" value="UniProtKB-KW"/>
</dbReference>
<dbReference type="STRING" id="1244531.CIG2463D_0767"/>
<dbReference type="PANTHER" id="PTHR34984:SF1">
    <property type="entry name" value="CARBON STORAGE REGULATOR"/>
    <property type="match status" value="1"/>
</dbReference>
<dbReference type="GO" id="GO:0005829">
    <property type="term" value="C:cytosol"/>
    <property type="evidence" value="ECO:0007669"/>
    <property type="project" value="TreeGrafter"/>
</dbReference>
<comment type="similarity">
    <text evidence="5">Belongs to the CsrA/RsmA family.</text>
</comment>
<comment type="subunit">
    <text evidence="5">Homodimer; the beta-strands of each monomer intercalate to form a hydrophobic core, while the alpha-helices form wings that extend away from the core.</text>
</comment>
<keyword evidence="4 5" id="KW-0694">RNA-binding</keyword>
<organism evidence="6 7">
    <name type="scientific">Campylobacter iguaniorum</name>
    <dbReference type="NCBI Taxonomy" id="1244531"/>
    <lineage>
        <taxon>Bacteria</taxon>
        <taxon>Pseudomonadati</taxon>
        <taxon>Campylobacterota</taxon>
        <taxon>Epsilonproteobacteria</taxon>
        <taxon>Campylobacterales</taxon>
        <taxon>Campylobacteraceae</taxon>
        <taxon>Campylobacter</taxon>
    </lineage>
</organism>
<name>A0A076F9D4_9BACT</name>
<evidence type="ECO:0000256" key="1">
    <source>
        <dbReference type="ARBA" id="ARBA00022490"/>
    </source>
</evidence>
<reference evidence="7" key="1">
    <citation type="journal article" date="2014" name="Genome Announc.">
        <title>Complete Genome Sequence of Campylobacter iguaniorum Strain 1485ET, Isolated from a Bearded Dragon (Pogona vitticeps).</title>
        <authorList>
            <person name="Gilbert M.J."/>
            <person name="Miller W.G."/>
            <person name="Yee E."/>
            <person name="Kik M."/>
            <person name="Wagenaar J.A."/>
            <person name="Duim B."/>
        </authorList>
    </citation>
    <scope>NUCLEOTIDE SEQUENCE [LARGE SCALE GENOMIC DNA]</scope>
    <source>
        <strain evidence="7">1485E</strain>
    </source>
</reference>
<dbReference type="NCBIfam" id="TIGR00202">
    <property type="entry name" value="csrA"/>
    <property type="match status" value="1"/>
</dbReference>
<evidence type="ECO:0000256" key="2">
    <source>
        <dbReference type="ARBA" id="ARBA00022491"/>
    </source>
</evidence>
<dbReference type="eggNOG" id="COG1551">
    <property type="taxonomic scope" value="Bacteria"/>
</dbReference>
<dbReference type="InterPro" id="IPR036107">
    <property type="entry name" value="CsrA_sf"/>
</dbReference>
<keyword evidence="3 5" id="KW-0810">Translation regulation</keyword>
<dbReference type="PANTHER" id="PTHR34984">
    <property type="entry name" value="CARBON STORAGE REGULATOR"/>
    <property type="match status" value="1"/>
</dbReference>
<keyword evidence="7" id="KW-1185">Reference proteome</keyword>